<name>A0ACC0WK73_9STRA</name>
<keyword evidence="2" id="KW-1185">Reference proteome</keyword>
<proteinExistence type="predicted"/>
<dbReference type="Proteomes" id="UP001163321">
    <property type="component" value="Chromosome 12"/>
</dbReference>
<evidence type="ECO:0000313" key="1">
    <source>
        <dbReference type="EMBL" id="KAI9918478.1"/>
    </source>
</evidence>
<sequence length="717" mass="80111">MYYCYRLLLLKSRYGKIDAKISYIGRRAELALYSQAFSAREYRNPQTLSRRLHSLVVKLHFNNLTAKEDAAFVIDQAQVSVSRKRRHSSSTIGELLPCKRTRLVLEDDTGGTSTAGPVFFSGNLDLLQHVCSYLTTIDILKWAATCAVGASQLPVFVTSIDVTMESILKLSPTHRSTFFQRFRNLESFSLLGQMQAQQCNIHQEQTLIARNVLVRSMLQTLRHANLTKLTAFSLNFCYCEGLTDHITRQVANVLVGPSSPFPSLHTLSLVGNCIADTSIRDLYDALSLPRSSSTRDSRLRILDLSLNFIGERGHVEIQALVSQMASHGFPLIVNLRNNLLTLFVRTQTYDIPCDPRQPAKWLLTKAKSIERSSQKHSPPEDELEVLYNRTTRQVINLEESIGSSISAMDVIDARSLLLTPDTSFTSAMFPWLRSYPGDLQLSSDSSDGLFFQQLYAFTLIGKRTPVSASQRKQKQDQDAFLSLLHTYVTGNYDQDNKSRLQTENTSGNERYSTQAGCKESQLTNSLGTLATSSKENYDMEAKRTTVLPSSVYIPEHDPNGFSDSGSDSSLEDFPSYPTRSSHTNESGALQRVSASLSSDQAPKISSSSNPHPQQAVDGIENVFDIVFKQQAIGMKLGADDTKQYAIVKECFEGSEAKRYPEIQTGVVILAVNGQEVGGLGLSRVLYRLREAPRPVVVRFGCMSTRQLQERRKNRSPW</sequence>
<protein>
    <submittedName>
        <fullName evidence="1">Uncharacterized protein</fullName>
    </submittedName>
</protein>
<reference evidence="1 2" key="1">
    <citation type="journal article" date="2022" name="bioRxiv">
        <title>The genome of the oomycete Peronosclerospora sorghi, a cosmopolitan pathogen of maize and sorghum, is inflated with dispersed pseudogenes.</title>
        <authorList>
            <person name="Fletcher K."/>
            <person name="Martin F."/>
            <person name="Isakeit T."/>
            <person name="Cavanaugh K."/>
            <person name="Magill C."/>
            <person name="Michelmore R."/>
        </authorList>
    </citation>
    <scope>NUCLEOTIDE SEQUENCE [LARGE SCALE GENOMIC DNA]</scope>
    <source>
        <strain evidence="1">P6</strain>
    </source>
</reference>
<accession>A0ACC0WK73</accession>
<organism evidence="1 2">
    <name type="scientific">Peronosclerospora sorghi</name>
    <dbReference type="NCBI Taxonomy" id="230839"/>
    <lineage>
        <taxon>Eukaryota</taxon>
        <taxon>Sar</taxon>
        <taxon>Stramenopiles</taxon>
        <taxon>Oomycota</taxon>
        <taxon>Peronosporomycetes</taxon>
        <taxon>Peronosporales</taxon>
        <taxon>Peronosporaceae</taxon>
        <taxon>Peronosclerospora</taxon>
    </lineage>
</organism>
<gene>
    <name evidence="1" type="ORF">PsorP6_011740</name>
</gene>
<evidence type="ECO:0000313" key="2">
    <source>
        <dbReference type="Proteomes" id="UP001163321"/>
    </source>
</evidence>
<dbReference type="EMBL" id="CM047591">
    <property type="protein sequence ID" value="KAI9918478.1"/>
    <property type="molecule type" value="Genomic_DNA"/>
</dbReference>
<comment type="caution">
    <text evidence="1">The sequence shown here is derived from an EMBL/GenBank/DDBJ whole genome shotgun (WGS) entry which is preliminary data.</text>
</comment>